<accession>A0A4C1YS85</accession>
<reference evidence="1 2" key="1">
    <citation type="journal article" date="2019" name="Commun. Biol.">
        <title>The bagworm genome reveals a unique fibroin gene that provides high tensile strength.</title>
        <authorList>
            <person name="Kono N."/>
            <person name="Nakamura H."/>
            <person name="Ohtoshi R."/>
            <person name="Tomita M."/>
            <person name="Numata K."/>
            <person name="Arakawa K."/>
        </authorList>
    </citation>
    <scope>NUCLEOTIDE SEQUENCE [LARGE SCALE GENOMIC DNA]</scope>
</reference>
<protein>
    <submittedName>
        <fullName evidence="1">Uncharacterized protein</fullName>
    </submittedName>
</protein>
<dbReference type="EMBL" id="BGZK01001342">
    <property type="protein sequence ID" value="GBP77694.1"/>
    <property type="molecule type" value="Genomic_DNA"/>
</dbReference>
<gene>
    <name evidence="1" type="ORF">EVAR_60406_1</name>
</gene>
<name>A0A4C1YS85_EUMVA</name>
<evidence type="ECO:0000313" key="1">
    <source>
        <dbReference type="EMBL" id="GBP77694.1"/>
    </source>
</evidence>
<sequence length="86" mass="9769">MTRPSRFWILKDGESSRIDRQKGRHKNKEVTSDFSTTTAILAPNILFNPSIDTDLVSEHITPAERQRHRGQVVLRRARIGAITESG</sequence>
<organism evidence="1 2">
    <name type="scientific">Eumeta variegata</name>
    <name type="common">Bagworm moth</name>
    <name type="synonym">Eumeta japonica</name>
    <dbReference type="NCBI Taxonomy" id="151549"/>
    <lineage>
        <taxon>Eukaryota</taxon>
        <taxon>Metazoa</taxon>
        <taxon>Ecdysozoa</taxon>
        <taxon>Arthropoda</taxon>
        <taxon>Hexapoda</taxon>
        <taxon>Insecta</taxon>
        <taxon>Pterygota</taxon>
        <taxon>Neoptera</taxon>
        <taxon>Endopterygota</taxon>
        <taxon>Lepidoptera</taxon>
        <taxon>Glossata</taxon>
        <taxon>Ditrysia</taxon>
        <taxon>Tineoidea</taxon>
        <taxon>Psychidae</taxon>
        <taxon>Oiketicinae</taxon>
        <taxon>Eumeta</taxon>
    </lineage>
</organism>
<dbReference type="AlphaFoldDB" id="A0A4C1YS85"/>
<proteinExistence type="predicted"/>
<evidence type="ECO:0000313" key="2">
    <source>
        <dbReference type="Proteomes" id="UP000299102"/>
    </source>
</evidence>
<keyword evidence="2" id="KW-1185">Reference proteome</keyword>
<comment type="caution">
    <text evidence="1">The sequence shown here is derived from an EMBL/GenBank/DDBJ whole genome shotgun (WGS) entry which is preliminary data.</text>
</comment>
<dbReference type="Proteomes" id="UP000299102">
    <property type="component" value="Unassembled WGS sequence"/>
</dbReference>